<keyword evidence="5" id="KW-0238">DNA-binding</keyword>
<dbReference type="GO" id="GO:0008270">
    <property type="term" value="F:zinc ion binding"/>
    <property type="evidence" value="ECO:0007669"/>
    <property type="project" value="InterPro"/>
</dbReference>
<evidence type="ECO:0000256" key="3">
    <source>
        <dbReference type="ARBA" id="ARBA00022833"/>
    </source>
</evidence>
<dbReference type="Gene3D" id="4.10.240.10">
    <property type="entry name" value="Zn(2)-C6 fungal-type DNA-binding domain"/>
    <property type="match status" value="1"/>
</dbReference>
<dbReference type="CDD" id="cd00067">
    <property type="entry name" value="GAL4"/>
    <property type="match status" value="1"/>
</dbReference>
<dbReference type="PANTHER" id="PTHR31986:SF7">
    <property type="entry name" value="REGULATOR OF DRUG SENSITIVITY 2"/>
    <property type="match status" value="1"/>
</dbReference>
<gene>
    <name evidence="10" type="ORF">AX774_g839</name>
</gene>
<dbReference type="InterPro" id="IPR053045">
    <property type="entry name" value="Zinc_cluster_trans_reg"/>
</dbReference>
<dbReference type="Pfam" id="PF24990">
    <property type="entry name" value="PAS_13"/>
    <property type="match status" value="1"/>
</dbReference>
<dbReference type="PROSITE" id="PS00463">
    <property type="entry name" value="ZN2_CY6_FUNGAL_1"/>
    <property type="match status" value="1"/>
</dbReference>
<dbReference type="GO" id="GO:0005634">
    <property type="term" value="C:nucleus"/>
    <property type="evidence" value="ECO:0007669"/>
    <property type="project" value="UniProtKB-SubCell"/>
</dbReference>
<dbReference type="PANTHER" id="PTHR31986">
    <property type="entry name" value="REGULATOR OF DRUG SENSITIVITY 2"/>
    <property type="match status" value="1"/>
</dbReference>
<dbReference type="OrthoDB" id="65716at2759"/>
<feature type="region of interest" description="Disordered" evidence="8">
    <location>
        <begin position="641"/>
        <end position="666"/>
    </location>
</feature>
<keyword evidence="3" id="KW-0862">Zinc</keyword>
<protein>
    <submittedName>
        <fullName evidence="10">Regulator of drug sensitivity 2</fullName>
    </submittedName>
</protein>
<organism evidence="10 11">
    <name type="scientific">Zancudomyces culisetae</name>
    <name type="common">Gut fungus</name>
    <name type="synonym">Smittium culisetae</name>
    <dbReference type="NCBI Taxonomy" id="1213189"/>
    <lineage>
        <taxon>Eukaryota</taxon>
        <taxon>Fungi</taxon>
        <taxon>Fungi incertae sedis</taxon>
        <taxon>Zoopagomycota</taxon>
        <taxon>Kickxellomycotina</taxon>
        <taxon>Harpellomycetes</taxon>
        <taxon>Harpellales</taxon>
        <taxon>Legeriomycetaceae</taxon>
        <taxon>Zancudomyces</taxon>
    </lineage>
</organism>
<evidence type="ECO:0000256" key="7">
    <source>
        <dbReference type="ARBA" id="ARBA00023242"/>
    </source>
</evidence>
<dbReference type="InterPro" id="IPR036864">
    <property type="entry name" value="Zn2-C6_fun-type_DNA-bd_sf"/>
</dbReference>
<evidence type="ECO:0000256" key="5">
    <source>
        <dbReference type="ARBA" id="ARBA00023125"/>
    </source>
</evidence>
<keyword evidence="11" id="KW-1185">Reference proteome</keyword>
<feature type="compositionally biased region" description="Low complexity" evidence="8">
    <location>
        <begin position="684"/>
        <end position="698"/>
    </location>
</feature>
<feature type="region of interest" description="Disordered" evidence="8">
    <location>
        <begin position="684"/>
        <end position="710"/>
    </location>
</feature>
<evidence type="ECO:0000256" key="1">
    <source>
        <dbReference type="ARBA" id="ARBA00004123"/>
    </source>
</evidence>
<name>A0A1R1PX88_ZANCU</name>
<sequence length="923" mass="102593">MNEDFENNNANKYKTVVGQEKHKDGEAVDYTGIEYIISELEGVIKDQDSKYVDNLTKNVGKRKEMHGATNRQQLSVLNVDSSVGNNSENNSVNDKTNENEATGGAKERKKRKKVSRACVYCRRSHMTCDIGRPCQRCIKRKIGHLCRDEGTQNQGKKVKEEPIYKENMAVVPMQLQKELKYYTLIPNTTIPSQTKAHTPGELNTSFQMANMEGANIRIPLLSNADMENVKLDPRNDILQESELFATSKGKDVAKMHSVRASNLKGIKPKVSSNLNVSSSENIREFSLTGTSLGGQGGDSVQAIIDIFKELTNKPALKTTETTQSTLGEIIGKHSSLFEGIGNSLKKKKKAYLSPSVSFGADEDVINRARRGADPASYPKRAKAVYLSPIPTVDNIPKSVEELYNEVYRCNSSDQERLLEKVKEKSTLNKEVLSRLEGYFLKCLDEYEGIPESKLRQELVYKFSRGLLKPYSQMLGYIKLHRYIEHWVSLDLLKRLISTFGVFKQKSREVAKLLTDYDMLINEVVFEKTVMEYAHVFQTFGIPSCLWRRTGEIYRANQQFADLVGLPLEYFREGRVCIYELFTEKSFVTYAEKYVAVAFDASKQSVLTSCELSVSPVIKSMIENDKLAGLWSSKSELNLHPPVLDNQADSHYTSSPGSRSQHQQYQQYEKDQLFRINDLQDNNGSFSSSPFSAPSPMSATTNTTFSPSVTSNPNINITYNSGGFNGQSSTSLIKSSNLRSMIFTSKNTTKIAKNKDIVSNSSPVLLPPTTTATSPISSNTVPHSQPDLILQPAVNHNNIVANGSTNFTSKNPVSELALEPNRSATNENNSSQPILSTYYSSSFSSPSSNSSQQLLLSTHSGVRPLTSAATATATATAAPAETAPKLTTNLPKQKPLRCCFSFTVRRDKNQLPIAIIGNFMPINT</sequence>
<comment type="subcellular location">
    <subcellularLocation>
        <location evidence="1">Nucleus</location>
    </subcellularLocation>
</comment>
<evidence type="ECO:0000313" key="11">
    <source>
        <dbReference type="Proteomes" id="UP000188320"/>
    </source>
</evidence>
<dbReference type="GO" id="GO:0000977">
    <property type="term" value="F:RNA polymerase II transcription regulatory region sequence-specific DNA binding"/>
    <property type="evidence" value="ECO:0007669"/>
    <property type="project" value="TreeGrafter"/>
</dbReference>
<evidence type="ECO:0000256" key="2">
    <source>
        <dbReference type="ARBA" id="ARBA00022723"/>
    </source>
</evidence>
<dbReference type="AlphaFoldDB" id="A0A1R1PX88"/>
<evidence type="ECO:0000256" key="4">
    <source>
        <dbReference type="ARBA" id="ARBA00023015"/>
    </source>
</evidence>
<dbReference type="SUPFAM" id="SSF57701">
    <property type="entry name" value="Zn2/Cys6 DNA-binding domain"/>
    <property type="match status" value="1"/>
</dbReference>
<evidence type="ECO:0000256" key="6">
    <source>
        <dbReference type="ARBA" id="ARBA00023163"/>
    </source>
</evidence>
<feature type="compositionally biased region" description="Low complexity" evidence="8">
    <location>
        <begin position="78"/>
        <end position="93"/>
    </location>
</feature>
<keyword evidence="7" id="KW-0539">Nucleus</keyword>
<keyword evidence="4" id="KW-0805">Transcription regulation</keyword>
<feature type="compositionally biased region" description="Polar residues" evidence="8">
    <location>
        <begin position="699"/>
        <end position="710"/>
    </location>
</feature>
<accession>A0A1R1PX88</accession>
<feature type="compositionally biased region" description="Polar residues" evidence="8">
    <location>
        <begin position="646"/>
        <end position="659"/>
    </location>
</feature>
<feature type="region of interest" description="Disordered" evidence="8">
    <location>
        <begin position="77"/>
        <end position="109"/>
    </location>
</feature>
<evidence type="ECO:0000259" key="9">
    <source>
        <dbReference type="PROSITE" id="PS50048"/>
    </source>
</evidence>
<keyword evidence="2" id="KW-0479">Metal-binding</keyword>
<comment type="caution">
    <text evidence="10">The sequence shown here is derived from an EMBL/GenBank/DDBJ whole genome shotgun (WGS) entry which is preliminary data.</text>
</comment>
<dbReference type="SMART" id="SM00066">
    <property type="entry name" value="GAL4"/>
    <property type="match status" value="1"/>
</dbReference>
<dbReference type="InterPro" id="IPR001138">
    <property type="entry name" value="Zn2Cys6_DnaBD"/>
</dbReference>
<reference evidence="11" key="1">
    <citation type="submission" date="2017-01" db="EMBL/GenBank/DDBJ databases">
        <authorList>
            <person name="Wang Y."/>
            <person name="White M."/>
            <person name="Kvist S."/>
            <person name="Moncalvo J.-M."/>
        </authorList>
    </citation>
    <scope>NUCLEOTIDE SEQUENCE [LARGE SCALE GENOMIC DNA]</scope>
    <source>
        <strain evidence="11">COL-18-3</strain>
    </source>
</reference>
<dbReference type="GO" id="GO:0000981">
    <property type="term" value="F:DNA-binding transcription factor activity, RNA polymerase II-specific"/>
    <property type="evidence" value="ECO:0007669"/>
    <property type="project" value="InterPro"/>
</dbReference>
<dbReference type="Proteomes" id="UP000188320">
    <property type="component" value="Unassembled WGS sequence"/>
</dbReference>
<feature type="domain" description="Zn(2)-C6 fungal-type" evidence="9">
    <location>
        <begin position="117"/>
        <end position="148"/>
    </location>
</feature>
<keyword evidence="6" id="KW-0804">Transcription</keyword>
<evidence type="ECO:0000313" key="10">
    <source>
        <dbReference type="EMBL" id="OMH85605.1"/>
    </source>
</evidence>
<dbReference type="EMBL" id="LSSK01000070">
    <property type="protein sequence ID" value="OMH85605.1"/>
    <property type="molecule type" value="Genomic_DNA"/>
</dbReference>
<dbReference type="PROSITE" id="PS50048">
    <property type="entry name" value="ZN2_CY6_FUNGAL_2"/>
    <property type="match status" value="1"/>
</dbReference>
<dbReference type="InterPro" id="IPR056751">
    <property type="entry name" value="PAS_13"/>
</dbReference>
<evidence type="ECO:0000256" key="8">
    <source>
        <dbReference type="SAM" id="MobiDB-lite"/>
    </source>
</evidence>
<proteinExistence type="predicted"/>